<dbReference type="PANTHER" id="PTHR37445:SF3">
    <property type="entry name" value="ZINC FINGER PHD-TYPE DOMAIN-CONTAINING PROTEIN"/>
    <property type="match status" value="1"/>
</dbReference>
<evidence type="ECO:0000313" key="3">
    <source>
        <dbReference type="Proteomes" id="UP000015101"/>
    </source>
</evidence>
<accession>T1EW30</accession>
<organism evidence="2 3">
    <name type="scientific">Helobdella robusta</name>
    <name type="common">Californian leech</name>
    <dbReference type="NCBI Taxonomy" id="6412"/>
    <lineage>
        <taxon>Eukaryota</taxon>
        <taxon>Metazoa</taxon>
        <taxon>Spiralia</taxon>
        <taxon>Lophotrochozoa</taxon>
        <taxon>Annelida</taxon>
        <taxon>Clitellata</taxon>
        <taxon>Hirudinea</taxon>
        <taxon>Rhynchobdellida</taxon>
        <taxon>Glossiphoniidae</taxon>
        <taxon>Helobdella</taxon>
    </lineage>
</organism>
<dbReference type="Proteomes" id="UP000015101">
    <property type="component" value="Unassembled WGS sequence"/>
</dbReference>
<dbReference type="KEGG" id="hro:HELRODRAFT_164990"/>
<dbReference type="OrthoDB" id="6048664at2759"/>
<dbReference type="PANTHER" id="PTHR37445">
    <property type="entry name" value="PROTEIN CBG24663"/>
    <property type="match status" value="1"/>
</dbReference>
<dbReference type="EMBL" id="AMQM01001904">
    <property type="status" value="NOT_ANNOTATED_CDS"/>
    <property type="molecule type" value="Genomic_DNA"/>
</dbReference>
<dbReference type="InParanoid" id="T1EW30"/>
<dbReference type="EnsemblMetazoa" id="HelroT164990">
    <property type="protein sequence ID" value="HelroP164990"/>
    <property type="gene ID" value="HelroG164990"/>
</dbReference>
<proteinExistence type="predicted"/>
<dbReference type="HOGENOM" id="CLU_2052161_0_0_1"/>
<dbReference type="CTD" id="20200780"/>
<sequence length="120" mass="13661">MVKDNIMRNIYKTKSIYEEFQHIGISQDLTIDQRTEHKALVNEAKTKEAASDESFLFRVVGPVGSGKVIKFVPEKKLINCQSKNLNEVDLKRLNDKVELKVSVGLQNIRSIVSKFDMVHG</sequence>
<reference evidence="2" key="3">
    <citation type="submission" date="2015-06" db="UniProtKB">
        <authorList>
            <consortium name="EnsemblMetazoa"/>
        </authorList>
    </citation>
    <scope>IDENTIFICATION</scope>
</reference>
<dbReference type="EMBL" id="KB097639">
    <property type="protein sequence ID" value="ESN92859.1"/>
    <property type="molecule type" value="Genomic_DNA"/>
</dbReference>
<gene>
    <name evidence="2" type="primary">20200780</name>
    <name evidence="1" type="ORF">HELRODRAFT_164990</name>
</gene>
<evidence type="ECO:0000313" key="1">
    <source>
        <dbReference type="EMBL" id="ESN92859.1"/>
    </source>
</evidence>
<protein>
    <submittedName>
        <fullName evidence="1 2">Uncharacterized protein</fullName>
    </submittedName>
</protein>
<keyword evidence="3" id="KW-1185">Reference proteome</keyword>
<evidence type="ECO:0000313" key="2">
    <source>
        <dbReference type="EnsemblMetazoa" id="HelroP164990"/>
    </source>
</evidence>
<reference evidence="3" key="1">
    <citation type="submission" date="2012-12" db="EMBL/GenBank/DDBJ databases">
        <authorList>
            <person name="Hellsten U."/>
            <person name="Grimwood J."/>
            <person name="Chapman J.A."/>
            <person name="Shapiro H."/>
            <person name="Aerts A."/>
            <person name="Otillar R.P."/>
            <person name="Terry A.Y."/>
            <person name="Boore J.L."/>
            <person name="Simakov O."/>
            <person name="Marletaz F."/>
            <person name="Cho S.-J."/>
            <person name="Edsinger-Gonzales E."/>
            <person name="Havlak P."/>
            <person name="Kuo D.-H."/>
            <person name="Larsson T."/>
            <person name="Lv J."/>
            <person name="Arendt D."/>
            <person name="Savage R."/>
            <person name="Osoegawa K."/>
            <person name="de Jong P."/>
            <person name="Lindberg D.R."/>
            <person name="Seaver E.C."/>
            <person name="Weisblat D.A."/>
            <person name="Putnam N.H."/>
            <person name="Grigoriev I.V."/>
            <person name="Rokhsar D.S."/>
        </authorList>
    </citation>
    <scope>NUCLEOTIDE SEQUENCE</scope>
</reference>
<reference evidence="1 3" key="2">
    <citation type="journal article" date="2013" name="Nature">
        <title>Insights into bilaterian evolution from three spiralian genomes.</title>
        <authorList>
            <person name="Simakov O."/>
            <person name="Marletaz F."/>
            <person name="Cho S.J."/>
            <person name="Edsinger-Gonzales E."/>
            <person name="Havlak P."/>
            <person name="Hellsten U."/>
            <person name="Kuo D.H."/>
            <person name="Larsson T."/>
            <person name="Lv J."/>
            <person name="Arendt D."/>
            <person name="Savage R."/>
            <person name="Osoegawa K."/>
            <person name="de Jong P."/>
            <person name="Grimwood J."/>
            <person name="Chapman J.A."/>
            <person name="Shapiro H."/>
            <person name="Aerts A."/>
            <person name="Otillar R.P."/>
            <person name="Terry A.Y."/>
            <person name="Boore J.L."/>
            <person name="Grigoriev I.V."/>
            <person name="Lindberg D.R."/>
            <person name="Seaver E.C."/>
            <person name="Weisblat D.A."/>
            <person name="Putnam N.H."/>
            <person name="Rokhsar D.S."/>
        </authorList>
    </citation>
    <scope>NUCLEOTIDE SEQUENCE</scope>
</reference>
<dbReference type="RefSeq" id="XP_009029148.1">
    <property type="nucleotide sequence ID" value="XM_009030900.1"/>
</dbReference>
<dbReference type="AlphaFoldDB" id="T1EW30"/>
<name>T1EW30_HELRO</name>
<dbReference type="GeneID" id="20200780"/>